<sequence length="284" mass="29374">MTRVLHRPAREFAVSQPVDNSAAVRQAADLLAAAAESGPCPPVRDLLPDGNIDTAYAVQRMNTSRRLAGGHRLVGRKIGLTSKAVQQQLGVDQPDFGALLSDIAVPQGGTVPPDRLLQPKVEAEVALVLAFDLPDAQCTAEDVAAATAFAVPALEIVDSRIAGWDITLVDTVADAASSGLFVLGEPETHLDTVDLSSVQMTMSRNGQVVSEGSGADWFGSPLSAAVWLARTLARMGDPLKAGDVVLTGALGPMTAAVPGDTFTASISGLGEVAVRFALEGEASE</sequence>
<protein>
    <submittedName>
        <fullName evidence="3">2-keto-4-pentenoate hydratase</fullName>
    </submittedName>
</protein>
<gene>
    <name evidence="3" type="ORF">AS594_37240</name>
</gene>
<organism evidence="3 4">
    <name type="scientific">Streptomyces agglomeratus</name>
    <dbReference type="NCBI Taxonomy" id="285458"/>
    <lineage>
        <taxon>Bacteria</taxon>
        <taxon>Bacillati</taxon>
        <taxon>Actinomycetota</taxon>
        <taxon>Actinomycetes</taxon>
        <taxon>Kitasatosporales</taxon>
        <taxon>Streptomycetaceae</taxon>
        <taxon>Streptomyces</taxon>
    </lineage>
</organism>
<name>A0A1E5NYB9_9ACTN</name>
<dbReference type="PANTHER" id="PTHR30143">
    <property type="entry name" value="ACID HYDRATASE"/>
    <property type="match status" value="1"/>
</dbReference>
<evidence type="ECO:0000313" key="4">
    <source>
        <dbReference type="Proteomes" id="UP000095759"/>
    </source>
</evidence>
<dbReference type="GO" id="GO:0005737">
    <property type="term" value="C:cytoplasm"/>
    <property type="evidence" value="ECO:0007669"/>
    <property type="project" value="TreeGrafter"/>
</dbReference>
<dbReference type="InterPro" id="IPR050772">
    <property type="entry name" value="Hydratase-Decarb/MhpD_sf"/>
</dbReference>
<evidence type="ECO:0000313" key="3">
    <source>
        <dbReference type="EMBL" id="OEJ21267.1"/>
    </source>
</evidence>
<dbReference type="STRING" id="285458.BGM19_37330"/>
<dbReference type="Gene3D" id="3.90.850.10">
    <property type="entry name" value="Fumarylacetoacetase-like, C-terminal domain"/>
    <property type="match status" value="1"/>
</dbReference>
<dbReference type="InterPro" id="IPR011234">
    <property type="entry name" value="Fumarylacetoacetase-like_C"/>
</dbReference>
<evidence type="ECO:0000259" key="2">
    <source>
        <dbReference type="Pfam" id="PF01557"/>
    </source>
</evidence>
<dbReference type="PANTHER" id="PTHR30143:SF0">
    <property type="entry name" value="2-KETO-4-PENTENOATE HYDRATASE"/>
    <property type="match status" value="1"/>
</dbReference>
<dbReference type="InterPro" id="IPR036663">
    <property type="entry name" value="Fumarylacetoacetase_C_sf"/>
</dbReference>
<keyword evidence="4" id="KW-1185">Reference proteome</keyword>
<comment type="caution">
    <text evidence="3">The sequence shown here is derived from an EMBL/GenBank/DDBJ whole genome shotgun (WGS) entry which is preliminary data.</text>
</comment>
<proteinExistence type="predicted"/>
<dbReference type="EMBL" id="MEHJ01000002">
    <property type="protein sequence ID" value="OEJ21267.1"/>
    <property type="molecule type" value="Genomic_DNA"/>
</dbReference>
<dbReference type="GO" id="GO:0008684">
    <property type="term" value="F:2-oxopent-4-enoate hydratase activity"/>
    <property type="evidence" value="ECO:0007669"/>
    <property type="project" value="TreeGrafter"/>
</dbReference>
<dbReference type="SUPFAM" id="SSF56529">
    <property type="entry name" value="FAH"/>
    <property type="match status" value="1"/>
</dbReference>
<feature type="domain" description="Fumarylacetoacetase-like C-terminal" evidence="2">
    <location>
        <begin position="103"/>
        <end position="275"/>
    </location>
</feature>
<dbReference type="Pfam" id="PF01557">
    <property type="entry name" value="FAA_hydrolase"/>
    <property type="match status" value="1"/>
</dbReference>
<reference evidence="3 4" key="1">
    <citation type="submission" date="2016-08" db="EMBL/GenBank/DDBJ databases">
        <title>Complete genome sequence of Streptomyces agglomeratus strain 6-3-2, a novel anti-MRSA actinomycete isolated from Wuli of Tebit, China.</title>
        <authorList>
            <person name="Chen X."/>
        </authorList>
    </citation>
    <scope>NUCLEOTIDE SEQUENCE [LARGE SCALE GENOMIC DNA]</scope>
    <source>
        <strain evidence="3 4">6-3-2</strain>
    </source>
</reference>
<keyword evidence="1" id="KW-0456">Lyase</keyword>
<dbReference type="Proteomes" id="UP000095759">
    <property type="component" value="Unassembled WGS sequence"/>
</dbReference>
<accession>A0A1E5NYB9</accession>
<evidence type="ECO:0000256" key="1">
    <source>
        <dbReference type="ARBA" id="ARBA00023239"/>
    </source>
</evidence>
<dbReference type="AlphaFoldDB" id="A0A1E5NYB9"/>